<evidence type="ECO:0000313" key="7">
    <source>
        <dbReference type="Proteomes" id="UP000726737"/>
    </source>
</evidence>
<evidence type="ECO:0000259" key="5">
    <source>
        <dbReference type="PROSITE" id="PS50865"/>
    </source>
</evidence>
<dbReference type="EMBL" id="JAAAJA010000203">
    <property type="protein sequence ID" value="KAG0258871.1"/>
    <property type="molecule type" value="Genomic_DNA"/>
</dbReference>
<dbReference type="InterPro" id="IPR002893">
    <property type="entry name" value="Znf_MYND"/>
</dbReference>
<name>A0A9P6Q4N2_9FUNG</name>
<accession>A0A9P6Q4N2</accession>
<protein>
    <recommendedName>
        <fullName evidence="5">MYND-type domain-containing protein</fullName>
    </recommendedName>
</protein>
<reference evidence="6" key="1">
    <citation type="journal article" date="2020" name="Fungal Divers.">
        <title>Resolving the Mortierellaceae phylogeny through synthesis of multi-gene phylogenetics and phylogenomics.</title>
        <authorList>
            <person name="Vandepol N."/>
            <person name="Liber J."/>
            <person name="Desiro A."/>
            <person name="Na H."/>
            <person name="Kennedy M."/>
            <person name="Barry K."/>
            <person name="Grigoriev I.V."/>
            <person name="Miller A.N."/>
            <person name="O'Donnell K."/>
            <person name="Stajich J.E."/>
            <person name="Bonito G."/>
        </authorList>
    </citation>
    <scope>NUCLEOTIDE SEQUENCE</scope>
    <source>
        <strain evidence="6">KOD948</strain>
    </source>
</reference>
<dbReference type="Gene3D" id="6.10.140.2220">
    <property type="match status" value="1"/>
</dbReference>
<dbReference type="PROSITE" id="PS50865">
    <property type="entry name" value="ZF_MYND_2"/>
    <property type="match status" value="1"/>
</dbReference>
<evidence type="ECO:0000256" key="2">
    <source>
        <dbReference type="ARBA" id="ARBA00022771"/>
    </source>
</evidence>
<dbReference type="Proteomes" id="UP000726737">
    <property type="component" value="Unassembled WGS sequence"/>
</dbReference>
<keyword evidence="2 4" id="KW-0863">Zinc-finger</keyword>
<dbReference type="SUPFAM" id="SSF144232">
    <property type="entry name" value="HIT/MYND zinc finger-like"/>
    <property type="match status" value="1"/>
</dbReference>
<sequence>MVRYEKNQGDINIAWGHDEAQSGYFLTIVDKRLQTQIEAGENVNQVCYKVSMDGGGSYFDFNTYRFGGFGHRVSEATIFTFMRRYGIDPTEIDAGQNKTKINVSQDSSESHIDPSCIKQRRAKFQKLFVESVDNPTVVIVARIDRTITELCGHHNIPIVREGLFPPTNVTRTTIFFAYDAYPLGFKECGHPDCRLPEISKDKHKRCAKCKKVSYCSRTCQVADWKEHKADCQ</sequence>
<evidence type="ECO:0000256" key="3">
    <source>
        <dbReference type="ARBA" id="ARBA00022833"/>
    </source>
</evidence>
<proteinExistence type="predicted"/>
<gene>
    <name evidence="6" type="ORF">BG011_003007</name>
</gene>
<dbReference type="PROSITE" id="PS01360">
    <property type="entry name" value="ZF_MYND_1"/>
    <property type="match status" value="1"/>
</dbReference>
<evidence type="ECO:0000313" key="6">
    <source>
        <dbReference type="EMBL" id="KAG0258871.1"/>
    </source>
</evidence>
<comment type="caution">
    <text evidence="6">The sequence shown here is derived from an EMBL/GenBank/DDBJ whole genome shotgun (WGS) entry which is preliminary data.</text>
</comment>
<evidence type="ECO:0000256" key="4">
    <source>
        <dbReference type="PROSITE-ProRule" id="PRU00134"/>
    </source>
</evidence>
<dbReference type="AlphaFoldDB" id="A0A9P6Q4N2"/>
<keyword evidence="1" id="KW-0479">Metal-binding</keyword>
<dbReference type="OrthoDB" id="432970at2759"/>
<keyword evidence="3" id="KW-0862">Zinc</keyword>
<feature type="domain" description="MYND-type" evidence="5">
    <location>
        <begin position="185"/>
        <end position="231"/>
    </location>
</feature>
<organism evidence="6 7">
    <name type="scientific">Mortierella polycephala</name>
    <dbReference type="NCBI Taxonomy" id="41804"/>
    <lineage>
        <taxon>Eukaryota</taxon>
        <taxon>Fungi</taxon>
        <taxon>Fungi incertae sedis</taxon>
        <taxon>Mucoromycota</taxon>
        <taxon>Mortierellomycotina</taxon>
        <taxon>Mortierellomycetes</taxon>
        <taxon>Mortierellales</taxon>
        <taxon>Mortierellaceae</taxon>
        <taxon>Mortierella</taxon>
    </lineage>
</organism>
<evidence type="ECO:0000256" key="1">
    <source>
        <dbReference type="ARBA" id="ARBA00022723"/>
    </source>
</evidence>
<dbReference type="GO" id="GO:0008270">
    <property type="term" value="F:zinc ion binding"/>
    <property type="evidence" value="ECO:0007669"/>
    <property type="project" value="UniProtKB-KW"/>
</dbReference>
<dbReference type="Pfam" id="PF01753">
    <property type="entry name" value="zf-MYND"/>
    <property type="match status" value="1"/>
</dbReference>
<keyword evidence="7" id="KW-1185">Reference proteome</keyword>